<accession>A0ABN6ZEA0</accession>
<name>A0ABN6ZEA0_9FIRM</name>
<dbReference type="EMBL" id="AP028127">
    <property type="protein sequence ID" value="BEH92078.1"/>
    <property type="molecule type" value="Genomic_DNA"/>
</dbReference>
<organism evidence="1 2">
    <name type="scientific">Turicibacter faecis</name>
    <dbReference type="NCBI Taxonomy" id="2963365"/>
    <lineage>
        <taxon>Bacteria</taxon>
        <taxon>Bacillati</taxon>
        <taxon>Bacillota</taxon>
        <taxon>Erysipelotrichia</taxon>
        <taxon>Erysipelotrichales</taxon>
        <taxon>Turicibacteraceae</taxon>
        <taxon>Turicibacter</taxon>
    </lineage>
</organism>
<sequence length="145" mass="17252">MVMSKITGVVNFHMKLTQGLEVTETSYETQGKYYKKNNIGFLFFEEKNIDDDHITKCRLEFDDNTIRIRRNGTIILDQRYTKKKNVDGYIKTPYGELISTVKTHCYNLEECENKFRINLDYDLTVQKERVGNYKLSIYFKKEDMS</sequence>
<proteinExistence type="predicted"/>
<dbReference type="Pfam" id="PF09148">
    <property type="entry name" value="DUF1934"/>
    <property type="match status" value="1"/>
</dbReference>
<reference evidence="1" key="1">
    <citation type="journal article" date="2024" name="Int. J. Syst. Evol. Microbiol.">
        <title>Turicibacter faecis sp. nov., isolated from faeces of heart failure mouse model.</title>
        <authorList>
            <person name="Imamura Y."/>
            <person name="Motooka D."/>
            <person name="Nakajima Y."/>
            <person name="Ito S."/>
            <person name="Kitakaze M."/>
            <person name="Iida T."/>
            <person name="Nakamura S."/>
        </authorList>
    </citation>
    <scope>NUCLEOTIDE SEQUENCE</scope>
    <source>
        <strain evidence="1">TC023</strain>
    </source>
</reference>
<dbReference type="Gene3D" id="2.40.128.20">
    <property type="match status" value="1"/>
</dbReference>
<evidence type="ECO:0000313" key="1">
    <source>
        <dbReference type="EMBL" id="BEH92078.1"/>
    </source>
</evidence>
<keyword evidence="2" id="KW-1185">Reference proteome</keyword>
<dbReference type="Proteomes" id="UP001432099">
    <property type="component" value="Chromosome"/>
</dbReference>
<protein>
    <recommendedName>
        <fullName evidence="3">DUF1934 domain-containing protein</fullName>
    </recommendedName>
</protein>
<gene>
    <name evidence="1" type="ORF">T23_21800</name>
</gene>
<evidence type="ECO:0008006" key="3">
    <source>
        <dbReference type="Google" id="ProtNLM"/>
    </source>
</evidence>
<dbReference type="InterPro" id="IPR012674">
    <property type="entry name" value="Calycin"/>
</dbReference>
<dbReference type="InterPro" id="IPR015231">
    <property type="entry name" value="DUF1934"/>
</dbReference>
<dbReference type="RefSeq" id="WP_338617708.1">
    <property type="nucleotide sequence ID" value="NZ_AP028127.1"/>
</dbReference>
<dbReference type="SUPFAM" id="SSF50814">
    <property type="entry name" value="Lipocalins"/>
    <property type="match status" value="1"/>
</dbReference>
<evidence type="ECO:0000313" key="2">
    <source>
        <dbReference type="Proteomes" id="UP001432099"/>
    </source>
</evidence>